<reference evidence="2 3" key="1">
    <citation type="submission" date="2019-06" db="EMBL/GenBank/DDBJ databases">
        <title>WGS assembly of Gossypium darwinii.</title>
        <authorList>
            <person name="Chen Z.J."/>
            <person name="Sreedasyam A."/>
            <person name="Ando A."/>
            <person name="Song Q."/>
            <person name="De L."/>
            <person name="Hulse-Kemp A."/>
            <person name="Ding M."/>
            <person name="Ye W."/>
            <person name="Kirkbride R."/>
            <person name="Jenkins J."/>
            <person name="Plott C."/>
            <person name="Lovell J."/>
            <person name="Lin Y.-M."/>
            <person name="Vaughn R."/>
            <person name="Liu B."/>
            <person name="Li W."/>
            <person name="Simpson S."/>
            <person name="Scheffler B."/>
            <person name="Saski C."/>
            <person name="Grover C."/>
            <person name="Hu G."/>
            <person name="Conover J."/>
            <person name="Carlson J."/>
            <person name="Shu S."/>
            <person name="Boston L."/>
            <person name="Williams M."/>
            <person name="Peterson D."/>
            <person name="Mcgee K."/>
            <person name="Jones D."/>
            <person name="Wendel J."/>
            <person name="Stelly D."/>
            <person name="Grimwood J."/>
            <person name="Schmutz J."/>
        </authorList>
    </citation>
    <scope>NUCLEOTIDE SEQUENCE [LARGE SCALE GENOMIC DNA]</scope>
    <source>
        <strain evidence="2">1808015.09</strain>
    </source>
</reference>
<evidence type="ECO:0000256" key="1">
    <source>
        <dbReference type="SAM" id="MobiDB-lite"/>
    </source>
</evidence>
<keyword evidence="3" id="KW-1185">Reference proteome</keyword>
<organism evidence="2 3">
    <name type="scientific">Gossypium darwinii</name>
    <name type="common">Darwin's cotton</name>
    <name type="synonym">Gossypium barbadense var. darwinii</name>
    <dbReference type="NCBI Taxonomy" id="34276"/>
    <lineage>
        <taxon>Eukaryota</taxon>
        <taxon>Viridiplantae</taxon>
        <taxon>Streptophyta</taxon>
        <taxon>Embryophyta</taxon>
        <taxon>Tracheophyta</taxon>
        <taxon>Spermatophyta</taxon>
        <taxon>Magnoliopsida</taxon>
        <taxon>eudicotyledons</taxon>
        <taxon>Gunneridae</taxon>
        <taxon>Pentapetalae</taxon>
        <taxon>rosids</taxon>
        <taxon>malvids</taxon>
        <taxon>Malvales</taxon>
        <taxon>Malvaceae</taxon>
        <taxon>Malvoideae</taxon>
        <taxon>Gossypium</taxon>
    </lineage>
</organism>
<accession>A0A5D1ZWR7</accession>
<feature type="region of interest" description="Disordered" evidence="1">
    <location>
        <begin position="1"/>
        <end position="23"/>
    </location>
</feature>
<dbReference type="Proteomes" id="UP000323506">
    <property type="component" value="Chromosome D13"/>
</dbReference>
<name>A0A5D1ZWR7_GOSDA</name>
<gene>
    <name evidence="2" type="ORF">ES288_D13G109800v1</name>
</gene>
<dbReference type="AlphaFoldDB" id="A0A5D1ZWR7"/>
<proteinExistence type="predicted"/>
<protein>
    <submittedName>
        <fullName evidence="2">Uncharacterized protein</fullName>
    </submittedName>
</protein>
<sequence>MACENSQPGILKSRRKGYGGQLKRWSESAVSKVGTGASSTQKKSSNLFNPSTAIACAAKFPSLAINSNLHEEKFLVRAFASQKSLYQH</sequence>
<evidence type="ECO:0000313" key="3">
    <source>
        <dbReference type="Proteomes" id="UP000323506"/>
    </source>
</evidence>
<dbReference type="EMBL" id="CM017713">
    <property type="protein sequence ID" value="TYG37034.1"/>
    <property type="molecule type" value="Genomic_DNA"/>
</dbReference>
<evidence type="ECO:0000313" key="2">
    <source>
        <dbReference type="EMBL" id="TYG37034.1"/>
    </source>
</evidence>